<reference evidence="2" key="2">
    <citation type="submission" date="2023-06" db="EMBL/GenBank/DDBJ databases">
        <authorList>
            <consortium name="Lawrence Berkeley National Laboratory"/>
            <person name="Haridas S."/>
            <person name="Hensen N."/>
            <person name="Bonometti L."/>
            <person name="Westerberg I."/>
            <person name="Brannstrom I.O."/>
            <person name="Guillou S."/>
            <person name="Cros-Aarteil S."/>
            <person name="Calhoun S."/>
            <person name="Kuo A."/>
            <person name="Mondo S."/>
            <person name="Pangilinan J."/>
            <person name="Riley R."/>
            <person name="Labutti K."/>
            <person name="Andreopoulos B."/>
            <person name="Lipzen A."/>
            <person name="Chen C."/>
            <person name="Yanf M."/>
            <person name="Daum C."/>
            <person name="Ng V."/>
            <person name="Clum A."/>
            <person name="Steindorff A."/>
            <person name="Ohm R."/>
            <person name="Martin F."/>
            <person name="Silar P."/>
            <person name="Natvig D."/>
            <person name="Lalanne C."/>
            <person name="Gautier V."/>
            <person name="Ament-Velasquez S.L."/>
            <person name="Kruys A."/>
            <person name="Hutchinson M.I."/>
            <person name="Powell A.J."/>
            <person name="Barry K."/>
            <person name="Miller A.N."/>
            <person name="Grigoriev I.V."/>
            <person name="Debuchy R."/>
            <person name="Gladieux P."/>
            <person name="Thoren M.H."/>
            <person name="Johannesson H."/>
        </authorList>
    </citation>
    <scope>NUCLEOTIDE SEQUENCE</scope>
    <source>
        <strain evidence="2">CBS 955.72</strain>
    </source>
</reference>
<proteinExistence type="predicted"/>
<evidence type="ECO:0000313" key="3">
    <source>
        <dbReference type="Proteomes" id="UP001275084"/>
    </source>
</evidence>
<dbReference type="EMBL" id="JAUIQD010000008">
    <property type="protein sequence ID" value="KAK3341889.1"/>
    <property type="molecule type" value="Genomic_DNA"/>
</dbReference>
<protein>
    <submittedName>
        <fullName evidence="2">Uncharacterized protein</fullName>
    </submittedName>
</protein>
<dbReference type="AlphaFoldDB" id="A0AAJ0M8Q4"/>
<accession>A0AAJ0M8Q4</accession>
<evidence type="ECO:0000313" key="2">
    <source>
        <dbReference type="EMBL" id="KAK3341889.1"/>
    </source>
</evidence>
<organism evidence="2 3">
    <name type="scientific">Lasiosphaeria hispida</name>
    <dbReference type="NCBI Taxonomy" id="260671"/>
    <lineage>
        <taxon>Eukaryota</taxon>
        <taxon>Fungi</taxon>
        <taxon>Dikarya</taxon>
        <taxon>Ascomycota</taxon>
        <taxon>Pezizomycotina</taxon>
        <taxon>Sordariomycetes</taxon>
        <taxon>Sordariomycetidae</taxon>
        <taxon>Sordariales</taxon>
        <taxon>Lasiosphaeriaceae</taxon>
        <taxon>Lasiosphaeria</taxon>
    </lineage>
</organism>
<name>A0AAJ0M8Q4_9PEZI</name>
<dbReference type="Proteomes" id="UP001275084">
    <property type="component" value="Unassembled WGS sequence"/>
</dbReference>
<evidence type="ECO:0000256" key="1">
    <source>
        <dbReference type="SAM" id="MobiDB-lite"/>
    </source>
</evidence>
<gene>
    <name evidence="2" type="ORF">B0T25DRAFT_355549</name>
</gene>
<feature type="region of interest" description="Disordered" evidence="1">
    <location>
        <begin position="86"/>
        <end position="130"/>
    </location>
</feature>
<keyword evidence="3" id="KW-1185">Reference proteome</keyword>
<comment type="caution">
    <text evidence="2">The sequence shown here is derived from an EMBL/GenBank/DDBJ whole genome shotgun (WGS) entry which is preliminary data.</text>
</comment>
<reference evidence="2" key="1">
    <citation type="journal article" date="2023" name="Mol. Phylogenet. Evol.">
        <title>Genome-scale phylogeny and comparative genomics of the fungal order Sordariales.</title>
        <authorList>
            <person name="Hensen N."/>
            <person name="Bonometti L."/>
            <person name="Westerberg I."/>
            <person name="Brannstrom I.O."/>
            <person name="Guillou S."/>
            <person name="Cros-Aarteil S."/>
            <person name="Calhoun S."/>
            <person name="Haridas S."/>
            <person name="Kuo A."/>
            <person name="Mondo S."/>
            <person name="Pangilinan J."/>
            <person name="Riley R."/>
            <person name="LaButti K."/>
            <person name="Andreopoulos B."/>
            <person name="Lipzen A."/>
            <person name="Chen C."/>
            <person name="Yan M."/>
            <person name="Daum C."/>
            <person name="Ng V."/>
            <person name="Clum A."/>
            <person name="Steindorff A."/>
            <person name="Ohm R.A."/>
            <person name="Martin F."/>
            <person name="Silar P."/>
            <person name="Natvig D.O."/>
            <person name="Lalanne C."/>
            <person name="Gautier V."/>
            <person name="Ament-Velasquez S.L."/>
            <person name="Kruys A."/>
            <person name="Hutchinson M.I."/>
            <person name="Powell A.J."/>
            <person name="Barry K."/>
            <person name="Miller A.N."/>
            <person name="Grigoriev I.V."/>
            <person name="Debuchy R."/>
            <person name="Gladieux P."/>
            <person name="Hiltunen Thoren M."/>
            <person name="Johannesson H."/>
        </authorList>
    </citation>
    <scope>NUCLEOTIDE SEQUENCE</scope>
    <source>
        <strain evidence="2">CBS 955.72</strain>
    </source>
</reference>
<feature type="region of interest" description="Disordered" evidence="1">
    <location>
        <begin position="43"/>
        <end position="62"/>
    </location>
</feature>
<sequence length="361" mass="40105">MSQTMRRHTFFPGGSTYSLANTGYAVQPAQGVIFLSANNLSTPSHSQQSFYNEPPKVKRRPLLPRRPQLSPLIIPVQVSARPVHITPLPPQHLRQPPQHAAPPPPPPPHHRPPPIPCTRQQPDPTSDEIDSFQYQYPCMLPPATIALRPGPAAAVKVAGSESSPRYSLPVLPSQQAPGTGVQLQRSKPYLLSRRERMRNRNSVRYAARRDEYYARHGGGDGDGGGRDSYDDVRSEVLDVLRPGAERKMSLEDVAKEAWYDVVENSAAGRVVQEDEDDEMTPVGRIETPLEYRARQAAALHDLLGLVLGEETPVGGKRKKVDDEMDAVFEEERELAARGFMKVSAEEYLSEVGTVRWIAFES</sequence>